<dbReference type="AlphaFoldDB" id="A0A1D3DLG7"/>
<dbReference type="SUPFAM" id="SSF53850">
    <property type="entry name" value="Periplasmic binding protein-like II"/>
    <property type="match status" value="1"/>
</dbReference>
<dbReference type="InterPro" id="IPR036388">
    <property type="entry name" value="WH-like_DNA-bd_sf"/>
</dbReference>
<dbReference type="Pfam" id="PF00126">
    <property type="entry name" value="HTH_1"/>
    <property type="match status" value="1"/>
</dbReference>
<dbReference type="Pfam" id="PF03466">
    <property type="entry name" value="LysR_substrate"/>
    <property type="match status" value="1"/>
</dbReference>
<evidence type="ECO:0000256" key="1">
    <source>
        <dbReference type="ARBA" id="ARBA00009437"/>
    </source>
</evidence>
<dbReference type="SUPFAM" id="SSF46785">
    <property type="entry name" value="Winged helix' DNA-binding domain"/>
    <property type="match status" value="1"/>
</dbReference>
<sequence>MTITEAEAVPTGATRAPAGTVEIRELECFLVLAEELHFGRTGERLYVSQGRVSQLIRALEQRIGARLVDRTSRRVRLTPLGEDFLSALRPAYAALRATVENARAAALGHSGTLRLGFQGAVGYGFTEVIGEFEERYPGCETRITELPLSDPFGPLHRDEVDIAVVLLPVREQGLVLGPVFSRQPQYLAVSRRHAFADRTALDAEDLAATRLVGVAAPAPDYWREFQAPTRTPAGTPVPRGPRVGTLQEGLSLVAANRGVMLLCRPTAEYHHRRDVVHVPVTGLPESALGLVWHRDRENPRVRAFAQAVTETLAGLAP</sequence>
<dbReference type="Gene3D" id="1.10.10.10">
    <property type="entry name" value="Winged helix-like DNA-binding domain superfamily/Winged helix DNA-binding domain"/>
    <property type="match status" value="1"/>
</dbReference>
<dbReference type="eggNOG" id="COG0583">
    <property type="taxonomic scope" value="Bacteria"/>
</dbReference>
<keyword evidence="7" id="KW-1185">Reference proteome</keyword>
<dbReference type="InterPro" id="IPR005119">
    <property type="entry name" value="LysR_subst-bd"/>
</dbReference>
<dbReference type="InterPro" id="IPR036390">
    <property type="entry name" value="WH_DNA-bd_sf"/>
</dbReference>
<protein>
    <submittedName>
        <fullName evidence="6">Transcriptional regulator</fullName>
    </submittedName>
</protein>
<evidence type="ECO:0000259" key="5">
    <source>
        <dbReference type="PROSITE" id="PS50931"/>
    </source>
</evidence>
<gene>
    <name evidence="6" type="ORF">J116_000310</name>
</gene>
<dbReference type="GO" id="GO:0003700">
    <property type="term" value="F:DNA-binding transcription factor activity"/>
    <property type="evidence" value="ECO:0007669"/>
    <property type="project" value="InterPro"/>
</dbReference>
<evidence type="ECO:0000256" key="2">
    <source>
        <dbReference type="ARBA" id="ARBA00023015"/>
    </source>
</evidence>
<dbReference type="Proteomes" id="UP000095329">
    <property type="component" value="Unassembled WGS sequence"/>
</dbReference>
<dbReference type="CDD" id="cd08414">
    <property type="entry name" value="PBP2_LTTR_aromatics_like"/>
    <property type="match status" value="1"/>
</dbReference>
<proteinExistence type="inferred from homology"/>
<dbReference type="GO" id="GO:0003677">
    <property type="term" value="F:DNA binding"/>
    <property type="evidence" value="ECO:0007669"/>
    <property type="project" value="UniProtKB-KW"/>
</dbReference>
<evidence type="ECO:0000256" key="3">
    <source>
        <dbReference type="ARBA" id="ARBA00023125"/>
    </source>
</evidence>
<feature type="domain" description="HTH lysR-type" evidence="5">
    <location>
        <begin position="21"/>
        <end position="78"/>
    </location>
</feature>
<dbReference type="RefSeq" id="WP_023591372.1">
    <property type="nucleotide sequence ID" value="NZ_ASHX02000001.1"/>
</dbReference>
<evidence type="ECO:0000256" key="4">
    <source>
        <dbReference type="ARBA" id="ARBA00023163"/>
    </source>
</evidence>
<evidence type="ECO:0000313" key="6">
    <source>
        <dbReference type="EMBL" id="OEJ93164.1"/>
    </source>
</evidence>
<name>A0A1D3DLG7_9ACTN</name>
<dbReference type="OrthoDB" id="79118at2"/>
<evidence type="ECO:0000313" key="7">
    <source>
        <dbReference type="Proteomes" id="UP000095329"/>
    </source>
</evidence>
<comment type="caution">
    <text evidence="6">The sequence shown here is derived from an EMBL/GenBank/DDBJ whole genome shotgun (WGS) entry which is preliminary data.</text>
</comment>
<dbReference type="InterPro" id="IPR000847">
    <property type="entry name" value="LysR_HTH_N"/>
</dbReference>
<dbReference type="EMBL" id="ASHX02000001">
    <property type="protein sequence ID" value="OEJ93164.1"/>
    <property type="molecule type" value="Genomic_DNA"/>
</dbReference>
<dbReference type="PANTHER" id="PTHR30346">
    <property type="entry name" value="TRANSCRIPTIONAL DUAL REGULATOR HCAR-RELATED"/>
    <property type="match status" value="1"/>
</dbReference>
<dbReference type="PROSITE" id="PS50931">
    <property type="entry name" value="HTH_LYSR"/>
    <property type="match status" value="1"/>
</dbReference>
<dbReference type="GO" id="GO:0032993">
    <property type="term" value="C:protein-DNA complex"/>
    <property type="evidence" value="ECO:0007669"/>
    <property type="project" value="TreeGrafter"/>
</dbReference>
<accession>A0A1D3DLG7</accession>
<keyword evidence="4" id="KW-0804">Transcription</keyword>
<dbReference type="STRING" id="1306406.J116_000310"/>
<keyword evidence="3" id="KW-0238">DNA-binding</keyword>
<keyword evidence="2" id="KW-0805">Transcription regulation</keyword>
<dbReference type="Gene3D" id="3.40.190.10">
    <property type="entry name" value="Periplasmic binding protein-like II"/>
    <property type="match status" value="2"/>
</dbReference>
<reference evidence="6 7" key="1">
    <citation type="journal article" date="2013" name="Genome Announc.">
        <title>Genome Sequence of Streptomyces violaceusniger Strain SPC6, a Halotolerant Streptomycete That Exhibits Rapid Growth and Development.</title>
        <authorList>
            <person name="Chen X."/>
            <person name="Zhang B."/>
            <person name="Zhang W."/>
            <person name="Wu X."/>
            <person name="Zhang M."/>
            <person name="Chen T."/>
            <person name="Liu G."/>
            <person name="Dyson P."/>
        </authorList>
    </citation>
    <scope>NUCLEOTIDE SEQUENCE [LARGE SCALE GENOMIC DNA]</scope>
    <source>
        <strain evidence="6 7">SPC6</strain>
    </source>
</reference>
<organism evidence="6 7">
    <name type="scientific">Streptomyces thermolilacinus SPC6</name>
    <dbReference type="NCBI Taxonomy" id="1306406"/>
    <lineage>
        <taxon>Bacteria</taxon>
        <taxon>Bacillati</taxon>
        <taxon>Actinomycetota</taxon>
        <taxon>Actinomycetes</taxon>
        <taxon>Kitasatosporales</taxon>
        <taxon>Streptomycetaceae</taxon>
        <taxon>Streptomyces</taxon>
    </lineage>
</organism>
<comment type="similarity">
    <text evidence="1">Belongs to the LysR transcriptional regulatory family.</text>
</comment>
<dbReference type="PANTHER" id="PTHR30346:SF0">
    <property type="entry name" value="HCA OPERON TRANSCRIPTIONAL ACTIVATOR HCAR"/>
    <property type="match status" value="1"/>
</dbReference>